<dbReference type="HOGENOM" id="CLU_2736974_0_0_6"/>
<feature type="compositionally biased region" description="Polar residues" evidence="1">
    <location>
        <begin position="60"/>
        <end position="71"/>
    </location>
</feature>
<organism evidence="2">
    <name type="scientific">Pseudomonas fluorescens (strain Q2-87)</name>
    <dbReference type="NCBI Taxonomy" id="1038922"/>
    <lineage>
        <taxon>Bacteria</taxon>
        <taxon>Pseudomonadati</taxon>
        <taxon>Pseudomonadota</taxon>
        <taxon>Gammaproteobacteria</taxon>
        <taxon>Pseudomonadales</taxon>
        <taxon>Pseudomonadaceae</taxon>
        <taxon>Pseudomonas</taxon>
    </lineage>
</organism>
<dbReference type="AlphaFoldDB" id="J2YE77"/>
<feature type="region of interest" description="Disordered" evidence="1">
    <location>
        <begin position="36"/>
        <end position="71"/>
    </location>
</feature>
<proteinExistence type="predicted"/>
<protein>
    <submittedName>
        <fullName evidence="2">Phage SPO1 DNA polymerase domain protein</fullName>
    </submittedName>
</protein>
<evidence type="ECO:0000256" key="1">
    <source>
        <dbReference type="SAM" id="MobiDB-lite"/>
    </source>
</evidence>
<reference evidence="2" key="1">
    <citation type="journal article" date="2012" name="PLoS Genet.">
        <title>Comparative Genomics of Plant-Associated Pseudomonas spp.: Insights into Diversity and Inheritance of Traits Involved in Multitrophic Interactions.</title>
        <authorList>
            <person name="Loper J.E."/>
            <person name="Hassan K.A."/>
            <person name="Mavrodi D.V."/>
            <person name="Davis E.W.II."/>
            <person name="Lim C.K."/>
            <person name="Shaffer B.T."/>
            <person name="Elbourne L.D."/>
            <person name="Stockwell V.O."/>
            <person name="Hartney S.L."/>
            <person name="Breakwell K."/>
            <person name="Henkels M.D."/>
            <person name="Tetu S.G."/>
            <person name="Rangel L.I."/>
            <person name="Kidarsa T.A."/>
            <person name="Wilson N.L."/>
            <person name="van de Mortel J.E."/>
            <person name="Song C."/>
            <person name="Blumhagen R."/>
            <person name="Radune D."/>
            <person name="Hostetler J.B."/>
            <person name="Brinkac L.M."/>
            <person name="Durkin A.S."/>
            <person name="Kluepfel D.A."/>
            <person name="Wechter W.P."/>
            <person name="Anderson A.J."/>
            <person name="Kim Y.C."/>
            <person name="Pierson L.S.III."/>
            <person name="Pierson E.A."/>
            <person name="Lindow S.E."/>
            <person name="Kobayashi D.Y."/>
            <person name="Raaijmakers J.M."/>
            <person name="Weller D.M."/>
            <person name="Thomashow L.S."/>
            <person name="Allen A.E."/>
            <person name="Paulsen I.T."/>
        </authorList>
    </citation>
    <scope>NUCLEOTIDE SEQUENCE [LARGE SCALE GENOMIC DNA]</scope>
    <source>
        <strain evidence="2">Q2-87</strain>
    </source>
</reference>
<dbReference type="Proteomes" id="UP000007289">
    <property type="component" value="Chromosome"/>
</dbReference>
<comment type="caution">
    <text evidence="2">The sequence shown here is derived from an EMBL/GenBank/DDBJ whole genome shotgun (WGS) entry which is preliminary data.</text>
</comment>
<evidence type="ECO:0000313" key="2">
    <source>
        <dbReference type="EMBL" id="EJL05576.1"/>
    </source>
</evidence>
<accession>J2YE77</accession>
<dbReference type="EMBL" id="AGBM01000001">
    <property type="protein sequence ID" value="EJL05576.1"/>
    <property type="molecule type" value="Genomic_DNA"/>
</dbReference>
<gene>
    <name evidence="2" type="ORF">PflQ2_4096</name>
</gene>
<sequence length="71" mass="7926">MLSMQLQAPMPARSTPFLQAVPARAAILQADELPRLQTHHQPAPALDDDQSADMAAPYSHHTQQQLLWRQS</sequence>
<name>J2YE77_PSEFQ</name>